<sequence length="908" mass="103665">MDTFKYQKLDLESSAFRLVRLLKGLPHSDIRCDLIYTTLDENVIPYEAVSYTWGTSVKEYSIELNGARFMVTPNLWHLLGNVRKAGEDRYLWIDAIAINQDDALERGHQVQRMQRIYSGAEYVLFYLGEETPQISILMESLLLFQWQVLGRRWASDDERWRAAWETIQPRRGASDNEVTQRQGLEELLTRSWFRRAWVLQEVANARSALVICGTSSVRAQIFAMAPKFLGVNLDSHATAVFDLMPTHFGDKSRKIRDGSLLSILLNFRGSEASDPYDKIFALLGLCREEGAREWIIPDYTQDQADVIYATVCFLSGINGMRPVSTARKILTEAIPLLPSIEYASRCMLPSSVRPLMSQVALSLGIVAKLLSRPKYLIAKSTGLLFDITKSLLEIKNLSGSAFEGLFEKAAWLLSEGTNWLRTLRYLPPRRPTKLVLEIGALWKVNTPPEIGGFLSSLTDSQGGYMHCLILDILSTCKSEDLRSFLQRRENNIVITWETVEAALSNKFNAKDALDLLLRYGVVDIMNFGTRSGMLQRIYEYFANRLRFTLAALLREEFCSLPFFSTQDFWVRLALGIDSEEKPQEAHEANMWKVANMSTGIMELQEILELHGERFFHDGRGISEALSEDISRISLESYTHTAYIIRKWPALLMATAINAVIVIKRLPEMQLREYSVPCDIANLALNLALDSHDKVLLRRLLNNGVKLTLREYEVWEESYNPLRVLHDQKDLADLFRLYTKSLVTPPALGTTPLNFAANCGDKWLVKFALDQGADLEATDCRGRTAFDLAKERVKNEMRKRDTNDGSNSVELSRALDCYLYLYLVTDDHITRKLGHLNEDGTQTEEQVGQKRRREKCISTDDGVEWECETNLMEKFRQNPTSFWETTRRVLSTSILRETSTATPNITEMD</sequence>
<dbReference type="AlphaFoldDB" id="A0A9W8NCU7"/>
<accession>A0A9W8NCU7</accession>
<dbReference type="Gene3D" id="1.25.40.20">
    <property type="entry name" value="Ankyrin repeat-containing domain"/>
    <property type="match status" value="1"/>
</dbReference>
<dbReference type="EMBL" id="JANPWZ010001086">
    <property type="protein sequence ID" value="KAJ3568920.1"/>
    <property type="molecule type" value="Genomic_DNA"/>
</dbReference>
<evidence type="ECO:0000259" key="2">
    <source>
        <dbReference type="Pfam" id="PF06985"/>
    </source>
</evidence>
<dbReference type="PANTHER" id="PTHR24148:SF73">
    <property type="entry name" value="HET DOMAIN PROTEIN (AFU_ORTHOLOGUE AFUA_8G01020)"/>
    <property type="match status" value="1"/>
</dbReference>
<evidence type="ECO:0000313" key="3">
    <source>
        <dbReference type="EMBL" id="KAJ3568920.1"/>
    </source>
</evidence>
<organism evidence="3 4">
    <name type="scientific">Xylaria arbuscula</name>
    <dbReference type="NCBI Taxonomy" id="114810"/>
    <lineage>
        <taxon>Eukaryota</taxon>
        <taxon>Fungi</taxon>
        <taxon>Dikarya</taxon>
        <taxon>Ascomycota</taxon>
        <taxon>Pezizomycotina</taxon>
        <taxon>Sordariomycetes</taxon>
        <taxon>Xylariomycetidae</taxon>
        <taxon>Xylariales</taxon>
        <taxon>Xylariaceae</taxon>
        <taxon>Xylaria</taxon>
    </lineage>
</organism>
<name>A0A9W8NCU7_9PEZI</name>
<keyword evidence="4" id="KW-1185">Reference proteome</keyword>
<protein>
    <recommendedName>
        <fullName evidence="2">Heterokaryon incompatibility domain-containing protein</fullName>
    </recommendedName>
</protein>
<dbReference type="InterPro" id="IPR002110">
    <property type="entry name" value="Ankyrin_rpt"/>
</dbReference>
<dbReference type="Pfam" id="PF06985">
    <property type="entry name" value="HET"/>
    <property type="match status" value="1"/>
</dbReference>
<dbReference type="SUPFAM" id="SSF48403">
    <property type="entry name" value="Ankyrin repeat"/>
    <property type="match status" value="1"/>
</dbReference>
<dbReference type="InterPro" id="IPR010730">
    <property type="entry name" value="HET"/>
</dbReference>
<dbReference type="InterPro" id="IPR052895">
    <property type="entry name" value="HetReg/Transcr_Mod"/>
</dbReference>
<dbReference type="PROSITE" id="PS50088">
    <property type="entry name" value="ANK_REPEAT"/>
    <property type="match status" value="1"/>
</dbReference>
<comment type="caution">
    <text evidence="3">The sequence shown here is derived from an EMBL/GenBank/DDBJ whole genome shotgun (WGS) entry which is preliminary data.</text>
</comment>
<reference evidence="3" key="1">
    <citation type="submission" date="2022-07" db="EMBL/GenBank/DDBJ databases">
        <title>Genome Sequence of Xylaria arbuscula.</title>
        <authorList>
            <person name="Buettner E."/>
        </authorList>
    </citation>
    <scope>NUCLEOTIDE SEQUENCE</scope>
    <source>
        <strain evidence="3">VT107</strain>
    </source>
</reference>
<dbReference type="PANTHER" id="PTHR24148">
    <property type="entry name" value="ANKYRIN REPEAT DOMAIN-CONTAINING PROTEIN 39 HOMOLOG-RELATED"/>
    <property type="match status" value="1"/>
</dbReference>
<dbReference type="Proteomes" id="UP001148614">
    <property type="component" value="Unassembled WGS sequence"/>
</dbReference>
<feature type="domain" description="Heterokaryon incompatibility" evidence="2">
    <location>
        <begin position="46"/>
        <end position="201"/>
    </location>
</feature>
<dbReference type="InterPro" id="IPR036770">
    <property type="entry name" value="Ankyrin_rpt-contain_sf"/>
</dbReference>
<proteinExistence type="predicted"/>
<gene>
    <name evidence="3" type="ORF">NPX13_g6260</name>
</gene>
<evidence type="ECO:0000256" key="1">
    <source>
        <dbReference type="PROSITE-ProRule" id="PRU00023"/>
    </source>
</evidence>
<dbReference type="PROSITE" id="PS50297">
    <property type="entry name" value="ANK_REP_REGION"/>
    <property type="match status" value="1"/>
</dbReference>
<feature type="repeat" description="ANK" evidence="1">
    <location>
        <begin position="747"/>
        <end position="779"/>
    </location>
</feature>
<evidence type="ECO:0000313" key="4">
    <source>
        <dbReference type="Proteomes" id="UP001148614"/>
    </source>
</evidence>
<keyword evidence="1" id="KW-0040">ANK repeat</keyword>
<dbReference type="VEuPathDB" id="FungiDB:F4678DRAFT_399833"/>